<evidence type="ECO:0000259" key="1">
    <source>
        <dbReference type="PROSITE" id="PS50994"/>
    </source>
</evidence>
<keyword evidence="3" id="KW-1185">Reference proteome</keyword>
<name>K6X3D8_9ACTN</name>
<accession>K6X3D8</accession>
<dbReference type="PROSITE" id="PS50994">
    <property type="entry name" value="INTEGRASE"/>
    <property type="match status" value="1"/>
</dbReference>
<comment type="caution">
    <text evidence="2">The sequence shown here is derived from an EMBL/GenBank/DDBJ whole genome shotgun (WGS) entry which is preliminary data.</text>
</comment>
<evidence type="ECO:0000313" key="2">
    <source>
        <dbReference type="EMBL" id="GAB98857.1"/>
    </source>
</evidence>
<gene>
    <name evidence="2" type="ORF">GONAM_03_00360</name>
</gene>
<dbReference type="InterPro" id="IPR001584">
    <property type="entry name" value="Integrase_cat-core"/>
</dbReference>
<dbReference type="GO" id="GO:0015074">
    <property type="term" value="P:DNA integration"/>
    <property type="evidence" value="ECO:0007669"/>
    <property type="project" value="InterPro"/>
</dbReference>
<organism evidence="2 3">
    <name type="scientific">Gordonia namibiensis NBRC 108229</name>
    <dbReference type="NCBI Taxonomy" id="1208314"/>
    <lineage>
        <taxon>Bacteria</taxon>
        <taxon>Bacillati</taxon>
        <taxon>Actinomycetota</taxon>
        <taxon>Actinomycetes</taxon>
        <taxon>Mycobacteriales</taxon>
        <taxon>Gordoniaceae</taxon>
        <taxon>Gordonia</taxon>
    </lineage>
</organism>
<reference evidence="2 3" key="1">
    <citation type="submission" date="2012-08" db="EMBL/GenBank/DDBJ databases">
        <title>Whole genome shotgun sequence of Gordonia namibiensis NBRC 108229.</title>
        <authorList>
            <person name="Isaki-Nakamura S."/>
            <person name="Hosoyama A."/>
            <person name="Tsuchikane K."/>
            <person name="Katsumata H."/>
            <person name="Baba S."/>
            <person name="Yamazaki S."/>
            <person name="Fujita N."/>
        </authorList>
    </citation>
    <scope>NUCLEOTIDE SEQUENCE [LARGE SCALE GENOMIC DNA]</scope>
    <source>
        <strain evidence="2 3">NBRC 108229</strain>
    </source>
</reference>
<proteinExistence type="predicted"/>
<dbReference type="Proteomes" id="UP000035058">
    <property type="component" value="Unassembled WGS sequence"/>
</dbReference>
<feature type="domain" description="Integrase catalytic" evidence="1">
    <location>
        <begin position="1"/>
        <end position="103"/>
    </location>
</feature>
<dbReference type="EMBL" id="BAHE01000003">
    <property type="protein sequence ID" value="GAB98857.1"/>
    <property type="molecule type" value="Genomic_DNA"/>
</dbReference>
<sequence length="103" mass="11361">MRFATNETATTTIGFIAEAFEEIGGVPDKVLADRMGCLKVGVVANVVVPTPMYVRYATHYEFAPDFCHGADPESKGIVENLCGYAQSDLARPLWTEAKIRHWP</sequence>
<dbReference type="AlphaFoldDB" id="K6X3D8"/>
<evidence type="ECO:0000313" key="3">
    <source>
        <dbReference type="Proteomes" id="UP000035058"/>
    </source>
</evidence>
<protein>
    <submittedName>
        <fullName evidence="2">Putative transposase</fullName>
    </submittedName>
</protein>